<feature type="region of interest" description="Disordered" evidence="1">
    <location>
        <begin position="720"/>
        <end position="757"/>
    </location>
</feature>
<evidence type="ECO:0008006" key="4">
    <source>
        <dbReference type="Google" id="ProtNLM"/>
    </source>
</evidence>
<feature type="region of interest" description="Disordered" evidence="1">
    <location>
        <begin position="1"/>
        <end position="20"/>
    </location>
</feature>
<dbReference type="InterPro" id="IPR029063">
    <property type="entry name" value="SAM-dependent_MTases_sf"/>
</dbReference>
<feature type="compositionally biased region" description="Polar residues" evidence="1">
    <location>
        <begin position="291"/>
        <end position="300"/>
    </location>
</feature>
<organism evidence="2 3">
    <name type="scientific">Periplaneta americana</name>
    <name type="common">American cockroach</name>
    <name type="synonym">Blatta americana</name>
    <dbReference type="NCBI Taxonomy" id="6978"/>
    <lineage>
        <taxon>Eukaryota</taxon>
        <taxon>Metazoa</taxon>
        <taxon>Ecdysozoa</taxon>
        <taxon>Arthropoda</taxon>
        <taxon>Hexapoda</taxon>
        <taxon>Insecta</taxon>
        <taxon>Pterygota</taxon>
        <taxon>Neoptera</taxon>
        <taxon>Polyneoptera</taxon>
        <taxon>Dictyoptera</taxon>
        <taxon>Blattodea</taxon>
        <taxon>Blattoidea</taxon>
        <taxon>Blattidae</taxon>
        <taxon>Blattinae</taxon>
        <taxon>Periplaneta</taxon>
    </lineage>
</organism>
<feature type="compositionally biased region" description="Basic residues" evidence="1">
    <location>
        <begin position="963"/>
        <end position="974"/>
    </location>
</feature>
<evidence type="ECO:0000313" key="3">
    <source>
        <dbReference type="Proteomes" id="UP001148838"/>
    </source>
</evidence>
<accession>A0ABQ8RZY5</accession>
<feature type="compositionally biased region" description="Basic and acidic residues" evidence="1">
    <location>
        <begin position="739"/>
        <end position="757"/>
    </location>
</feature>
<dbReference type="Proteomes" id="UP001148838">
    <property type="component" value="Unassembled WGS sequence"/>
</dbReference>
<feature type="region of interest" description="Disordered" evidence="1">
    <location>
        <begin position="261"/>
        <end position="319"/>
    </location>
</feature>
<feature type="compositionally biased region" description="Basic and acidic residues" evidence="1">
    <location>
        <begin position="180"/>
        <end position="195"/>
    </location>
</feature>
<dbReference type="Gene3D" id="3.40.50.150">
    <property type="entry name" value="Vaccinia Virus protein VP39"/>
    <property type="match status" value="1"/>
</dbReference>
<dbReference type="EMBL" id="JAJSOF020000038">
    <property type="protein sequence ID" value="KAJ4427301.1"/>
    <property type="molecule type" value="Genomic_DNA"/>
</dbReference>
<reference evidence="2 3" key="1">
    <citation type="journal article" date="2022" name="Allergy">
        <title>Genome assembly and annotation of Periplaneta americana reveal a comprehensive cockroach allergen profile.</title>
        <authorList>
            <person name="Wang L."/>
            <person name="Xiong Q."/>
            <person name="Saelim N."/>
            <person name="Wang L."/>
            <person name="Nong W."/>
            <person name="Wan A.T."/>
            <person name="Shi M."/>
            <person name="Liu X."/>
            <person name="Cao Q."/>
            <person name="Hui J.H.L."/>
            <person name="Sookrung N."/>
            <person name="Leung T.F."/>
            <person name="Tungtrongchitr A."/>
            <person name="Tsui S.K.W."/>
        </authorList>
    </citation>
    <scope>NUCLEOTIDE SEQUENCE [LARGE SCALE GENOMIC DNA]</scope>
    <source>
        <strain evidence="2">PWHHKU_190912</strain>
    </source>
</reference>
<gene>
    <name evidence="2" type="ORF">ANN_24921</name>
</gene>
<feature type="region of interest" description="Disordered" evidence="1">
    <location>
        <begin position="933"/>
        <end position="978"/>
    </location>
</feature>
<evidence type="ECO:0000313" key="2">
    <source>
        <dbReference type="EMBL" id="KAJ4427301.1"/>
    </source>
</evidence>
<feature type="compositionally biased region" description="Basic and acidic residues" evidence="1">
    <location>
        <begin position="636"/>
        <end position="645"/>
    </location>
</feature>
<comment type="caution">
    <text evidence="2">The sequence shown here is derived from an EMBL/GenBank/DDBJ whole genome shotgun (WGS) entry which is preliminary data.</text>
</comment>
<feature type="region of interest" description="Disordered" evidence="1">
    <location>
        <begin position="636"/>
        <end position="657"/>
    </location>
</feature>
<evidence type="ECO:0000256" key="1">
    <source>
        <dbReference type="SAM" id="MobiDB-lite"/>
    </source>
</evidence>
<sequence>MCEKADGSEDDSTQYDDYDKTNTVPFHVSSVLYDHKTVRAVGKHDTEEAVSCYCSASHTDNNYSTDEHEHDSIREGGGGGGGIGITRGGLQLSDSGADLSECGGDVQYTSTSRHEDWERYWSVNGERIIWQSWIAKYGEYINPDYLNQHDSNVLSACENHSASKNKDSFEDSKIKESECHLSDEQQTAFHEEETTSHTYSNTFQGSLQKVNEQDFSKCFTSSSSELEKIESSPNGDGIFPGLDGDKTEQKELLLSDVVKTEVESKDKDLPTSPIGETAEAESKQDVLICTSEENGSSSVDRWSPLSPSSTDDSSGDGSADGCIVAGSVANTAITSDSMTNVTKITVSSLDLSCGDTEDSIHSSSLSSSSGSSRSAPFTTDEADQYWQNLWKKHFNEQYYAHYNAFLAWEMKEGNEGTETETEGNITLNTNQPIFHVGDDPSSAKQNSCNYMENVIGNVSASCSKDNLNLNFVDDYYSNNDTSVANITVVTNDLPDSGNVETSSCKYCYSEINNFKESGRKLSCSCSQTVNEETFEYTQAFSFDDVSSRSKMDFTAENERSFEEYNQSNGKVCEDTVSSGKMELNLGTDHSFDDMCNEKQQFMSVSSSGTAVEEKESTVTNSITDVALDSSVKKHDRNSDTFKTKAELPPGIKKLPNRKGKSRLFMDSVGHLLQSLSMLDCQSSDTKSPQEGSGDNCCNSTAVQEKDESFHTCPNTHTFTDNNSFSRITKNRGSGDEPPEERPVTLKRSHESDSDESGLDRVKSAFKLIGLAFAPNKSYTSSSSSCDMAVTPSIHRGSILYRKRNIRDQNRQLKMNIHQRRALRQQQLLASSTTISALDRTKQFLEYDTKNFVAEDAAIKAALSYEGHSSSDEELTLSTCRSLTREKRRLPSENVDVEGDMDLAESEYEDMEQPDEEGSVFMNNMDECDVAELEAPSSAKGDEPKVGNVTVEEDKDEKVVKKSQQQKKKKKKQNKRASLASLPEEVATNKLLQKYWIRRYQLFSKFDEGIKLDEESWFSVTPERIAGHIAERCRCDIVVDAFCGAGGNSIQFAFTCARGK</sequence>
<feature type="compositionally biased region" description="Polar residues" evidence="1">
    <location>
        <begin position="720"/>
        <end position="731"/>
    </location>
</feature>
<name>A0ABQ8RZY5_PERAM</name>
<keyword evidence="3" id="KW-1185">Reference proteome</keyword>
<feature type="region of interest" description="Disordered" evidence="1">
    <location>
        <begin position="226"/>
        <end position="245"/>
    </location>
</feature>
<dbReference type="PANTHER" id="PTHR14741:SF32">
    <property type="entry name" value="TRIMETHYLGUANOSINE SYNTHASE"/>
    <property type="match status" value="1"/>
</dbReference>
<dbReference type="PANTHER" id="PTHR14741">
    <property type="entry name" value="S-ADENOSYLMETHIONINE-DEPENDENT METHYLTRANSFERASE RELATED"/>
    <property type="match status" value="1"/>
</dbReference>
<protein>
    <recommendedName>
        <fullName evidence="4">Trimethylguanosine synthase</fullName>
    </recommendedName>
</protein>
<proteinExistence type="predicted"/>
<feature type="region of interest" description="Disordered" evidence="1">
    <location>
        <begin position="180"/>
        <end position="200"/>
    </location>
</feature>
<feature type="compositionally biased region" description="Low complexity" evidence="1">
    <location>
        <begin position="303"/>
        <end position="319"/>
    </location>
</feature>